<keyword evidence="2" id="KW-1185">Reference proteome</keyword>
<dbReference type="HOGENOM" id="CLU_051472_5_0_7"/>
<protein>
    <submittedName>
        <fullName evidence="1">ABC-type phosphate/phosphonate transport system, periplasmic component</fullName>
    </submittedName>
</protein>
<accession>I4CD71</accession>
<name>I4CD71_DESTA</name>
<sequence>MRKLAKSLLLICLISALSGTSWGEVKLGMLAQRGAETALKEWGGIAAYLSEQLGEQVTIVPLPFSEFMDFCDVERSAFIFTNPWFYVKAKVKKDAKALVTVKYQKSGSMMGGVIFTRRDSGIKNLADLKGKILMCPKLSSPGGWLFAKGEIVKSGIIPEKDLKLLLETPKESHDEVVYAVRDRKADVGTVRTNLLEAMNREGKINIDDFLVLNETRHEGLNERCSTPLYPDWPVASLGNTPPELAVKMKAALLGMQPGNPALEQARKIERFVEALNYGPMEELCRRLNVEPFRKMH</sequence>
<organism evidence="1 2">
    <name type="scientific">Desulfomonile tiedjei (strain ATCC 49306 / DSM 6799 / DCB-1)</name>
    <dbReference type="NCBI Taxonomy" id="706587"/>
    <lineage>
        <taxon>Bacteria</taxon>
        <taxon>Pseudomonadati</taxon>
        <taxon>Thermodesulfobacteriota</taxon>
        <taxon>Desulfomonilia</taxon>
        <taxon>Desulfomonilales</taxon>
        <taxon>Desulfomonilaceae</taxon>
        <taxon>Desulfomonile</taxon>
    </lineage>
</organism>
<dbReference type="Gene3D" id="3.40.190.10">
    <property type="entry name" value="Periplasmic binding protein-like II"/>
    <property type="match status" value="2"/>
</dbReference>
<dbReference type="RefSeq" id="WP_014812618.1">
    <property type="nucleotide sequence ID" value="NC_018025.1"/>
</dbReference>
<dbReference type="eggNOG" id="COG3221">
    <property type="taxonomic scope" value="Bacteria"/>
</dbReference>
<reference evidence="2" key="1">
    <citation type="submission" date="2012-06" db="EMBL/GenBank/DDBJ databases">
        <title>Complete sequence of chromosome of Desulfomonile tiedjei DSM 6799.</title>
        <authorList>
            <person name="Lucas S."/>
            <person name="Copeland A."/>
            <person name="Lapidus A."/>
            <person name="Glavina del Rio T."/>
            <person name="Dalin E."/>
            <person name="Tice H."/>
            <person name="Bruce D."/>
            <person name="Goodwin L."/>
            <person name="Pitluck S."/>
            <person name="Peters L."/>
            <person name="Ovchinnikova G."/>
            <person name="Zeytun A."/>
            <person name="Lu M."/>
            <person name="Kyrpides N."/>
            <person name="Mavromatis K."/>
            <person name="Ivanova N."/>
            <person name="Brettin T."/>
            <person name="Detter J.C."/>
            <person name="Han C."/>
            <person name="Larimer F."/>
            <person name="Land M."/>
            <person name="Hauser L."/>
            <person name="Markowitz V."/>
            <person name="Cheng J.-F."/>
            <person name="Hugenholtz P."/>
            <person name="Woyke T."/>
            <person name="Wu D."/>
            <person name="Spring S."/>
            <person name="Schroeder M."/>
            <person name="Brambilla E."/>
            <person name="Klenk H.-P."/>
            <person name="Eisen J.A."/>
        </authorList>
    </citation>
    <scope>NUCLEOTIDE SEQUENCE [LARGE SCALE GENOMIC DNA]</scope>
    <source>
        <strain evidence="2">ATCC 49306 / DSM 6799 / DCB-1</strain>
    </source>
</reference>
<dbReference type="KEGG" id="dti:Desti_4898"/>
<dbReference type="SUPFAM" id="SSF53850">
    <property type="entry name" value="Periplasmic binding protein-like II"/>
    <property type="match status" value="1"/>
</dbReference>
<dbReference type="PANTHER" id="PTHR35841:SF1">
    <property type="entry name" value="PHOSPHONATES-BINDING PERIPLASMIC PROTEIN"/>
    <property type="match status" value="1"/>
</dbReference>
<dbReference type="Proteomes" id="UP000006055">
    <property type="component" value="Chromosome"/>
</dbReference>
<dbReference type="AlphaFoldDB" id="I4CD71"/>
<evidence type="ECO:0000313" key="2">
    <source>
        <dbReference type="Proteomes" id="UP000006055"/>
    </source>
</evidence>
<dbReference type="STRING" id="706587.Desti_4898"/>
<dbReference type="PANTHER" id="PTHR35841">
    <property type="entry name" value="PHOSPHONATES-BINDING PERIPLASMIC PROTEIN"/>
    <property type="match status" value="1"/>
</dbReference>
<dbReference type="OrthoDB" id="527737at2"/>
<proteinExistence type="predicted"/>
<dbReference type="Pfam" id="PF12974">
    <property type="entry name" value="Phosphonate-bd"/>
    <property type="match status" value="1"/>
</dbReference>
<evidence type="ECO:0000313" key="1">
    <source>
        <dbReference type="EMBL" id="AFM27512.1"/>
    </source>
</evidence>
<gene>
    <name evidence="1" type="ordered locus">Desti_4898</name>
</gene>
<dbReference type="EMBL" id="CP003360">
    <property type="protein sequence ID" value="AFM27512.1"/>
    <property type="molecule type" value="Genomic_DNA"/>
</dbReference>